<dbReference type="Pfam" id="PF13567">
    <property type="entry name" value="DUF4131"/>
    <property type="match status" value="1"/>
</dbReference>
<feature type="transmembrane region" description="Helical" evidence="6">
    <location>
        <begin position="511"/>
        <end position="528"/>
    </location>
</feature>
<proteinExistence type="predicted"/>
<evidence type="ECO:0000256" key="1">
    <source>
        <dbReference type="ARBA" id="ARBA00004651"/>
    </source>
</evidence>
<protein>
    <submittedName>
        <fullName evidence="9">ComEC/Rec2 family competence protein</fullName>
    </submittedName>
</protein>
<evidence type="ECO:0000259" key="8">
    <source>
        <dbReference type="Pfam" id="PF13567"/>
    </source>
</evidence>
<feature type="transmembrane region" description="Helical" evidence="6">
    <location>
        <begin position="486"/>
        <end position="504"/>
    </location>
</feature>
<evidence type="ECO:0000313" key="10">
    <source>
        <dbReference type="Proteomes" id="UP000261812"/>
    </source>
</evidence>
<evidence type="ECO:0000256" key="6">
    <source>
        <dbReference type="SAM" id="Phobius"/>
    </source>
</evidence>
<evidence type="ECO:0000256" key="3">
    <source>
        <dbReference type="ARBA" id="ARBA00022692"/>
    </source>
</evidence>
<feature type="domain" description="DUF4131" evidence="8">
    <location>
        <begin position="27"/>
        <end position="207"/>
    </location>
</feature>
<feature type="transmembrane region" description="Helical" evidence="6">
    <location>
        <begin position="299"/>
        <end position="332"/>
    </location>
</feature>
<dbReference type="Proteomes" id="UP000261812">
    <property type="component" value="Chromosome"/>
</dbReference>
<keyword evidence="5 6" id="KW-0472">Membrane</keyword>
<evidence type="ECO:0000256" key="2">
    <source>
        <dbReference type="ARBA" id="ARBA00022475"/>
    </source>
</evidence>
<dbReference type="PROSITE" id="PS51257">
    <property type="entry name" value="PROKAR_LIPOPROTEIN"/>
    <property type="match status" value="1"/>
</dbReference>
<feature type="transmembrane region" description="Helical" evidence="6">
    <location>
        <begin position="53"/>
        <end position="75"/>
    </location>
</feature>
<feature type="transmembrane region" description="Helical" evidence="6">
    <location>
        <begin position="363"/>
        <end position="381"/>
    </location>
</feature>
<keyword evidence="3 6" id="KW-0812">Transmembrane</keyword>
<feature type="transmembrane region" description="Helical" evidence="6">
    <location>
        <begin position="339"/>
        <end position="357"/>
    </location>
</feature>
<feature type="transmembrane region" description="Helical" evidence="6">
    <location>
        <begin position="269"/>
        <end position="287"/>
    </location>
</feature>
<dbReference type="PANTHER" id="PTHR30619:SF1">
    <property type="entry name" value="RECOMBINATION PROTEIN 2"/>
    <property type="match status" value="1"/>
</dbReference>
<keyword evidence="4 6" id="KW-1133">Transmembrane helix</keyword>
<organism evidence="9 10">
    <name type="scientific">Thermosynechococcus sichuanensis E542</name>
    <dbReference type="NCBI Taxonomy" id="2016101"/>
    <lineage>
        <taxon>Bacteria</taxon>
        <taxon>Bacillati</taxon>
        <taxon>Cyanobacteriota</taxon>
        <taxon>Cyanophyceae</taxon>
        <taxon>Acaryochloridales</taxon>
        <taxon>Thermosynechococcaceae</taxon>
        <taxon>Thermosynechococcus</taxon>
        <taxon>Thermosynechococcus sichuanensis</taxon>
    </lineage>
</organism>
<dbReference type="Pfam" id="PF03772">
    <property type="entry name" value="Competence"/>
    <property type="match status" value="1"/>
</dbReference>
<evidence type="ECO:0000256" key="5">
    <source>
        <dbReference type="ARBA" id="ARBA00023136"/>
    </source>
</evidence>
<name>A0A7D6EVL4_9CYAN</name>
<sequence>MFSITKADGILWAIAFITGCIFSLLQWGWLGVLALGGILYGGRRWGGKVWLRLPASQSFAIATGVALLAVVYVWLRTPQPGVNDISHLVPRLEALNLPPTVLVEGRVETTPLPNRAGRLRFFLGVERYQNLSSVPAQSGVLQGRASGRLYVTLPAEEGAKLHPSQRIQISGRLYRPRAAGNEFFRAFNLRRQLQLQHTFAGLAGNKVTILDQGSPWGLWALRQRIVQVHAQGLGDRYGAVVSAMVLGSRAVAIPFEVRDSFRRVGLSHALAASGFHTAILLAVVLALTRPLPQQWRYGLGAGVLVFFACLSGFAPSAIRAVLMGLAGLVALVNGQKGQPLVILLAIATAMLIYNPLWIEDIGFQLSFLATLGLIVSAQPISDRLDWLPTPLRNLVAVPLAATLWVLPLSLAIFGILPVYGLLANIIANLPLVLLTVGGFISAMVGLLIPPGGSAIAWLLYSPTAFLLWLIQTIGQWPGATIALGSLGWLQVVVLYGLICLVWLSPRWRRRWFLLFTFGVTLVLVPFILRQNTLFQATVLATTQVPTLVIQQLGGTVVINGGDSQGLTAFLAQEGINRIDWAVASDRQYRQQQGWRDIHRIIPIRQFSDVPTAKSDPAYREMLTSLKVPHQSLPLRQPVQLGQVKITVLRADPAILTLEMGHSQWLFVSDPSRDAAQTDWLAVTPVEPPQVLWWWGQKLTPRLFEIVKPRSVILSRNRLDPAIASYLKQKQIPYFVVGEAGEVRWQADGSLKANAPQQNDGLI</sequence>
<dbReference type="RefSeq" id="WP_181496233.1">
    <property type="nucleotide sequence ID" value="NZ_CP032152.1"/>
</dbReference>
<dbReference type="InterPro" id="IPR052159">
    <property type="entry name" value="Competence_DNA_uptake"/>
</dbReference>
<feature type="transmembrane region" description="Helical" evidence="6">
    <location>
        <begin position="393"/>
        <end position="419"/>
    </location>
</feature>
<dbReference type="NCBIfam" id="TIGR00360">
    <property type="entry name" value="ComEC_N-term"/>
    <property type="match status" value="1"/>
</dbReference>
<keyword evidence="2" id="KW-1003">Cell membrane</keyword>
<evidence type="ECO:0000313" key="9">
    <source>
        <dbReference type="EMBL" id="QLL29819.1"/>
    </source>
</evidence>
<gene>
    <name evidence="9" type="ORF">D3A95_03295</name>
</gene>
<dbReference type="PANTHER" id="PTHR30619">
    <property type="entry name" value="DNA INTERNALIZATION/COMPETENCE PROTEIN COMEC/REC2"/>
    <property type="match status" value="1"/>
</dbReference>
<dbReference type="EMBL" id="CP032152">
    <property type="protein sequence ID" value="QLL29819.1"/>
    <property type="molecule type" value="Genomic_DNA"/>
</dbReference>
<feature type="domain" description="ComEC/Rec2-related protein" evidence="7">
    <location>
        <begin position="244"/>
        <end position="506"/>
    </location>
</feature>
<feature type="transmembrane region" description="Helical" evidence="6">
    <location>
        <begin position="12"/>
        <end position="41"/>
    </location>
</feature>
<feature type="transmembrane region" description="Helical" evidence="6">
    <location>
        <begin position="455"/>
        <end position="474"/>
    </location>
</feature>
<accession>A0A7D6EVL4</accession>
<reference evidence="10" key="1">
    <citation type="submission" date="2018-09" db="EMBL/GenBank/DDBJ databases">
        <title>Complete genome sequence of thermophilic cyanobacteria strain Thermosynechococcus elongatus PKUAC-SCTE542.</title>
        <authorList>
            <person name="Liang Y."/>
            <person name="Tang J."/>
            <person name="Daroch M."/>
        </authorList>
    </citation>
    <scope>NUCLEOTIDE SEQUENCE [LARGE SCALE GENOMIC DNA]</scope>
    <source>
        <strain evidence="10">E542</strain>
    </source>
</reference>
<dbReference type="KEGG" id="tsq:D3A95_03295"/>
<evidence type="ECO:0000259" key="7">
    <source>
        <dbReference type="Pfam" id="PF03772"/>
    </source>
</evidence>
<evidence type="ECO:0000256" key="4">
    <source>
        <dbReference type="ARBA" id="ARBA00022989"/>
    </source>
</evidence>
<dbReference type="InterPro" id="IPR004477">
    <property type="entry name" value="ComEC_N"/>
</dbReference>
<comment type="subcellular location">
    <subcellularLocation>
        <location evidence="1">Cell membrane</location>
        <topology evidence="1">Multi-pass membrane protein</topology>
    </subcellularLocation>
</comment>
<dbReference type="InterPro" id="IPR025405">
    <property type="entry name" value="DUF4131"/>
</dbReference>
<keyword evidence="10" id="KW-1185">Reference proteome</keyword>
<dbReference type="GO" id="GO:0005886">
    <property type="term" value="C:plasma membrane"/>
    <property type="evidence" value="ECO:0007669"/>
    <property type="project" value="UniProtKB-SubCell"/>
</dbReference>
<feature type="transmembrane region" description="Helical" evidence="6">
    <location>
        <begin position="425"/>
        <end position="448"/>
    </location>
</feature>
<dbReference type="AlphaFoldDB" id="A0A7D6EVL4"/>